<evidence type="ECO:0000256" key="1">
    <source>
        <dbReference type="SAM" id="Phobius"/>
    </source>
</evidence>
<keyword evidence="4" id="KW-1185">Reference proteome</keyword>
<feature type="domain" description="DUF1707" evidence="2">
    <location>
        <begin position="6"/>
        <end position="58"/>
    </location>
</feature>
<dbReference type="PANTHER" id="PTHR40763">
    <property type="entry name" value="MEMBRANE PROTEIN-RELATED"/>
    <property type="match status" value="1"/>
</dbReference>
<evidence type="ECO:0000313" key="3">
    <source>
        <dbReference type="EMBL" id="MBD3914125.1"/>
    </source>
</evidence>
<dbReference type="RefSeq" id="WP_191198452.1">
    <property type="nucleotide sequence ID" value="NZ_BAAAPA010000003.1"/>
</dbReference>
<dbReference type="EMBL" id="JACXYY010000002">
    <property type="protein sequence ID" value="MBD3914125.1"/>
    <property type="molecule type" value="Genomic_DNA"/>
</dbReference>
<evidence type="ECO:0000259" key="2">
    <source>
        <dbReference type="Pfam" id="PF08044"/>
    </source>
</evidence>
<gene>
    <name evidence="3" type="ORF">IEZ25_05815</name>
</gene>
<proteinExistence type="predicted"/>
<comment type="caution">
    <text evidence="3">The sequence shown here is derived from an EMBL/GenBank/DDBJ whole genome shotgun (WGS) entry which is preliminary data.</text>
</comment>
<keyword evidence="1" id="KW-0472">Membrane</keyword>
<dbReference type="Pfam" id="PF08044">
    <property type="entry name" value="DUF1707"/>
    <property type="match status" value="1"/>
</dbReference>
<keyword evidence="1" id="KW-0812">Transmembrane</keyword>
<accession>A0ABR8MEZ2</accession>
<reference evidence="3 4" key="1">
    <citation type="submission" date="2020-09" db="EMBL/GenBank/DDBJ databases">
        <title>novel species in genus Nocardioides.</title>
        <authorList>
            <person name="Zhang G."/>
        </authorList>
    </citation>
    <scope>NUCLEOTIDE SEQUENCE [LARGE SCALE GENOMIC DNA]</scope>
    <source>
        <strain evidence="3 4">19197</strain>
    </source>
</reference>
<dbReference type="PANTHER" id="PTHR40763:SF4">
    <property type="entry name" value="DUF1707 DOMAIN-CONTAINING PROTEIN"/>
    <property type="match status" value="1"/>
</dbReference>
<sequence>MAGPDMRARDSDRNEAIEVIETAWSDGQLAREEYDARTTKALTATTLGDLERLVRDLQEPGKKRVRASLTRLAEVRGRPAPTQTQVAMAEGLAGFARRFGTGVLVIAVTAFAVLVALPWLLRGSADPAEGTQSSAPVDLLTADGFRTFVEAVDDKTGSTLVFDAFVGSESYGAATVPADATSDRYVRWTWRDAGFVDGESTGRDEGAIRFDLSRIDADAVPGLVEQAGDLVDEPDTFTLTISPDPYDLERQCYRVMAGNRFSEYATITASCSGRVLKTDAP</sequence>
<protein>
    <submittedName>
        <fullName evidence="3">DUF1707 domain-containing protein</fullName>
    </submittedName>
</protein>
<organism evidence="3 4">
    <name type="scientific">Nocardioides hwasunensis</name>
    <dbReference type="NCBI Taxonomy" id="397258"/>
    <lineage>
        <taxon>Bacteria</taxon>
        <taxon>Bacillati</taxon>
        <taxon>Actinomycetota</taxon>
        <taxon>Actinomycetes</taxon>
        <taxon>Propionibacteriales</taxon>
        <taxon>Nocardioidaceae</taxon>
        <taxon>Nocardioides</taxon>
    </lineage>
</organism>
<evidence type="ECO:0000313" key="4">
    <source>
        <dbReference type="Proteomes" id="UP000649289"/>
    </source>
</evidence>
<dbReference type="InterPro" id="IPR012551">
    <property type="entry name" value="DUF1707_SHOCT-like"/>
</dbReference>
<feature type="transmembrane region" description="Helical" evidence="1">
    <location>
        <begin position="99"/>
        <end position="121"/>
    </location>
</feature>
<dbReference type="Proteomes" id="UP000649289">
    <property type="component" value="Unassembled WGS sequence"/>
</dbReference>
<name>A0ABR8MEZ2_9ACTN</name>
<keyword evidence="1" id="KW-1133">Transmembrane helix</keyword>